<dbReference type="NCBIfam" id="TIGR03593">
    <property type="entry name" value="yidC_nterm"/>
    <property type="match status" value="1"/>
</dbReference>
<dbReference type="InterPro" id="IPR038221">
    <property type="entry name" value="YidC_periplasmic_sf"/>
</dbReference>
<dbReference type="PRINTS" id="PR00701">
    <property type="entry name" value="60KDINNERMP"/>
</dbReference>
<keyword evidence="9 13" id="KW-0472">Membrane</keyword>
<feature type="transmembrane region" description="Helical" evidence="13">
    <location>
        <begin position="502"/>
        <end position="522"/>
    </location>
</feature>
<comment type="function">
    <text evidence="13">Required for the insertion and/or proper folding and/or complex formation of integral membrane proteins into the membrane. Involved in integration of membrane proteins that insert both dependently and independently of the Sec translocase complex, as well as at least some lipoproteins. Aids folding of multispanning membrane proteins.</text>
</comment>
<proteinExistence type="inferred from homology"/>
<keyword evidence="6 13" id="KW-0812">Transmembrane</keyword>
<evidence type="ECO:0000256" key="8">
    <source>
        <dbReference type="ARBA" id="ARBA00022989"/>
    </source>
</evidence>
<evidence type="ECO:0000256" key="3">
    <source>
        <dbReference type="ARBA" id="ARBA00015325"/>
    </source>
</evidence>
<dbReference type="InterPro" id="IPR047196">
    <property type="entry name" value="YidC_ALB_C"/>
</dbReference>
<dbReference type="CDD" id="cd19961">
    <property type="entry name" value="EcYidC-like_peri"/>
    <property type="match status" value="1"/>
</dbReference>
<evidence type="ECO:0000256" key="14">
    <source>
        <dbReference type="SAM" id="MobiDB-lite"/>
    </source>
</evidence>
<dbReference type="CDD" id="cd20070">
    <property type="entry name" value="5TM_YidC_Alb3"/>
    <property type="match status" value="1"/>
</dbReference>
<name>A0ABW4YT44_9HYPH</name>
<evidence type="ECO:0000256" key="1">
    <source>
        <dbReference type="ARBA" id="ARBA00004429"/>
    </source>
</evidence>
<gene>
    <name evidence="13 17" type="primary">yidC</name>
    <name evidence="17" type="ORF">ACFSNC_03375</name>
</gene>
<feature type="transmembrane region" description="Helical" evidence="13">
    <location>
        <begin position="543"/>
        <end position="563"/>
    </location>
</feature>
<dbReference type="EMBL" id="JBHUHD010000001">
    <property type="protein sequence ID" value="MFD2139430.1"/>
    <property type="molecule type" value="Genomic_DNA"/>
</dbReference>
<reference evidence="18" key="1">
    <citation type="journal article" date="2019" name="Int. J. Syst. Evol. Microbiol.">
        <title>The Global Catalogue of Microorganisms (GCM) 10K type strain sequencing project: providing services to taxonomists for standard genome sequencing and annotation.</title>
        <authorList>
            <consortium name="The Broad Institute Genomics Platform"/>
            <consortium name="The Broad Institute Genome Sequencing Center for Infectious Disease"/>
            <person name="Wu L."/>
            <person name="Ma J."/>
        </authorList>
    </citation>
    <scope>NUCLEOTIDE SEQUENCE [LARGE SCALE GENOMIC DNA]</scope>
    <source>
        <strain evidence="18">CCM 7435</strain>
    </source>
</reference>
<keyword evidence="4 13" id="KW-0813">Transport</keyword>
<dbReference type="Gene3D" id="2.70.98.90">
    <property type="match status" value="1"/>
</dbReference>
<evidence type="ECO:0000256" key="13">
    <source>
        <dbReference type="HAMAP-Rule" id="MF_01810"/>
    </source>
</evidence>
<comment type="subcellular location">
    <subcellularLocation>
        <location evidence="1">Cell inner membrane</location>
        <topology evidence="1">Multi-pass membrane protein</topology>
    </subcellularLocation>
    <subcellularLocation>
        <location evidence="13">Cell membrane</location>
        <topology evidence="13">Multi-pass membrane protein</topology>
    </subcellularLocation>
</comment>
<dbReference type="PANTHER" id="PTHR12428">
    <property type="entry name" value="OXA1"/>
    <property type="match status" value="1"/>
</dbReference>
<evidence type="ECO:0000256" key="5">
    <source>
        <dbReference type="ARBA" id="ARBA00022475"/>
    </source>
</evidence>
<keyword evidence="10 13" id="KW-0143">Chaperone</keyword>
<dbReference type="Pfam" id="PF02096">
    <property type="entry name" value="60KD_IMP"/>
    <property type="match status" value="1"/>
</dbReference>
<evidence type="ECO:0000256" key="6">
    <source>
        <dbReference type="ARBA" id="ARBA00022692"/>
    </source>
</evidence>
<dbReference type="Pfam" id="PF14849">
    <property type="entry name" value="YidC_periplas"/>
    <property type="match status" value="1"/>
</dbReference>
<evidence type="ECO:0000256" key="9">
    <source>
        <dbReference type="ARBA" id="ARBA00023136"/>
    </source>
</evidence>
<keyword evidence="7 13" id="KW-0653">Protein transport</keyword>
<evidence type="ECO:0000256" key="12">
    <source>
        <dbReference type="ARBA" id="ARBA00033342"/>
    </source>
</evidence>
<feature type="transmembrane region" description="Helical" evidence="13">
    <location>
        <begin position="374"/>
        <end position="393"/>
    </location>
</feature>
<keyword evidence="8 13" id="KW-1133">Transmembrane helix</keyword>
<comment type="caution">
    <text evidence="17">The sequence shown here is derived from an EMBL/GenBank/DDBJ whole genome shotgun (WGS) entry which is preliminary data.</text>
</comment>
<comment type="subunit">
    <text evidence="13">Interacts with the Sec translocase complex via SecD. Specifically interacts with transmembrane segments of nascent integral membrane proteins during membrane integration.</text>
</comment>
<evidence type="ECO:0000259" key="15">
    <source>
        <dbReference type="Pfam" id="PF02096"/>
    </source>
</evidence>
<dbReference type="RefSeq" id="WP_213352195.1">
    <property type="nucleotide sequence ID" value="NZ_JAHBGB010000019.1"/>
</dbReference>
<evidence type="ECO:0000256" key="2">
    <source>
        <dbReference type="ARBA" id="ARBA00010527"/>
    </source>
</evidence>
<sequence>MTSENRNMIVAIVLSMVVLLAWQYFSGIPQMEAQRQAQQTTQQGQSTAPTAPGASSDASAPAPAAAAPKALTREEALARTPRVAIDTPSVTGSVSLRGGRIDDLSLKNYRETVQPSSPIITLLSPSGGPNPFYAEFGWVAASGSNVKLPAPDALWTAPDGAKLTTETPLTLTYDNGEGQVFRRTLSVDANYMFHVVDEVENNGAAAVALHPFALVSRHGTPHTLGYYILHEGLIGVTSEGGLHEIKYKDIAERKTESFTSTGGWLGITDKYWAATVIPDSAEKVQARFSAVPSGNDLTFQTDFLGDAVTVEPGAKATRDGRLFAGAKVVRLVDGYQAQYNIDRFDRLIDWGWFYFITKPLFVVIDWIYHLVGNFGIAILAVTVLIKGIFFPLANKSYASMAKMKAVQPEIQSLRERYGDDRVKLQQEMMEIYKKEKINPIAGCLPILIQIPVFFALYKVLFVTIEMRHAPFFGWIKDLSAPDPTTLFNLFGLIPWDPSQVPVIGHFLMLGIWPIIMGCTMWAQMKLNPAPPDPTQKMIFDWMPLIFTFMLASFASGLVIYWAWNNTLSVLQQSVIMRKNGVKVELWDNLKSTFGLGKKKKAGAG</sequence>
<evidence type="ECO:0000259" key="16">
    <source>
        <dbReference type="Pfam" id="PF14849"/>
    </source>
</evidence>
<evidence type="ECO:0000256" key="7">
    <source>
        <dbReference type="ARBA" id="ARBA00022927"/>
    </source>
</evidence>
<dbReference type="Proteomes" id="UP001597299">
    <property type="component" value="Unassembled WGS sequence"/>
</dbReference>
<feature type="region of interest" description="Disordered" evidence="14">
    <location>
        <begin position="35"/>
        <end position="70"/>
    </location>
</feature>
<feature type="domain" description="Membrane insertase YidC/Oxa/ALB C-terminal" evidence="15">
    <location>
        <begin position="374"/>
        <end position="577"/>
    </location>
</feature>
<keyword evidence="5 13" id="KW-1003">Cell membrane</keyword>
<feature type="transmembrane region" description="Helical" evidence="13">
    <location>
        <begin position="437"/>
        <end position="457"/>
    </location>
</feature>
<dbReference type="InterPro" id="IPR028053">
    <property type="entry name" value="Membr_insert_YidC_N"/>
</dbReference>
<accession>A0ABW4YT44</accession>
<evidence type="ECO:0000256" key="11">
    <source>
        <dbReference type="ARBA" id="ARBA00033245"/>
    </source>
</evidence>
<protein>
    <recommendedName>
        <fullName evidence="3 13">Membrane protein insertase YidC</fullName>
    </recommendedName>
    <alternativeName>
        <fullName evidence="12 13">Foldase YidC</fullName>
    </alternativeName>
    <alternativeName>
        <fullName evidence="11 13">Membrane integrase YidC</fullName>
    </alternativeName>
    <alternativeName>
        <fullName evidence="13">Membrane protein YidC</fullName>
    </alternativeName>
</protein>
<dbReference type="HAMAP" id="MF_01810">
    <property type="entry name" value="YidC_type1"/>
    <property type="match status" value="1"/>
</dbReference>
<dbReference type="InterPro" id="IPR028055">
    <property type="entry name" value="YidC/Oxa/ALB_C"/>
</dbReference>
<evidence type="ECO:0000256" key="4">
    <source>
        <dbReference type="ARBA" id="ARBA00022448"/>
    </source>
</evidence>
<organism evidence="17 18">
    <name type="scientific">Ancylobacter oerskovii</name>
    <dbReference type="NCBI Taxonomy" id="459519"/>
    <lineage>
        <taxon>Bacteria</taxon>
        <taxon>Pseudomonadati</taxon>
        <taxon>Pseudomonadota</taxon>
        <taxon>Alphaproteobacteria</taxon>
        <taxon>Hyphomicrobiales</taxon>
        <taxon>Xanthobacteraceae</taxon>
        <taxon>Ancylobacter</taxon>
    </lineage>
</organism>
<dbReference type="InterPro" id="IPR001708">
    <property type="entry name" value="YidC/ALB3/OXA1/COX18"/>
</dbReference>
<dbReference type="NCBIfam" id="TIGR03592">
    <property type="entry name" value="yidC_oxa1_cterm"/>
    <property type="match status" value="1"/>
</dbReference>
<dbReference type="NCBIfam" id="NF002353">
    <property type="entry name" value="PRK01318.1-4"/>
    <property type="match status" value="1"/>
</dbReference>
<feature type="domain" description="Membrane insertase YidC N-terminal" evidence="16">
    <location>
        <begin position="82"/>
        <end position="362"/>
    </location>
</feature>
<evidence type="ECO:0000313" key="18">
    <source>
        <dbReference type="Proteomes" id="UP001597299"/>
    </source>
</evidence>
<feature type="transmembrane region" description="Helical" evidence="13">
    <location>
        <begin position="6"/>
        <end position="25"/>
    </location>
</feature>
<dbReference type="PRINTS" id="PR01900">
    <property type="entry name" value="YIDCPROTEIN"/>
</dbReference>
<dbReference type="PANTHER" id="PTHR12428:SF65">
    <property type="entry name" value="CYTOCHROME C OXIDASE ASSEMBLY PROTEIN COX18, MITOCHONDRIAL"/>
    <property type="match status" value="1"/>
</dbReference>
<keyword evidence="18" id="KW-1185">Reference proteome</keyword>
<dbReference type="InterPro" id="IPR019998">
    <property type="entry name" value="Membr_insert_YidC"/>
</dbReference>
<evidence type="ECO:0000313" key="17">
    <source>
        <dbReference type="EMBL" id="MFD2139430.1"/>
    </source>
</evidence>
<evidence type="ECO:0000256" key="10">
    <source>
        <dbReference type="ARBA" id="ARBA00023186"/>
    </source>
</evidence>
<comment type="similarity">
    <text evidence="2 13">Belongs to the OXA1/ALB3/YidC family. Type 1 subfamily.</text>
</comment>